<dbReference type="PANTHER" id="PTHR19372:SF7">
    <property type="entry name" value="SULFITE OXIDASE, MITOCHONDRIAL"/>
    <property type="match status" value="1"/>
</dbReference>
<dbReference type="PANTHER" id="PTHR19372">
    <property type="entry name" value="SULFITE REDUCTASE"/>
    <property type="match status" value="1"/>
</dbReference>
<dbReference type="PROSITE" id="PS51318">
    <property type="entry name" value="TAT"/>
    <property type="match status" value="1"/>
</dbReference>
<reference evidence="7 8" key="1">
    <citation type="submission" date="2020-09" db="EMBL/GenBank/DDBJ databases">
        <authorList>
            <person name="Tanuku N.R.S."/>
        </authorList>
    </citation>
    <scope>NUCLEOTIDE SEQUENCE [LARGE SCALE GENOMIC DNA]</scope>
    <source>
        <strain evidence="7 8">AK62</strain>
    </source>
</reference>
<feature type="domain" description="Moybdenum cofactor oxidoreductase dimerisation" evidence="6">
    <location>
        <begin position="320"/>
        <end position="431"/>
    </location>
</feature>
<sequence>MSRIIRPQTTDELLKRLAQESEGLSGNDRRDFLRKGVTAAAGITAAAFAGRSLAEESGGSTSNLPPHEPSWSRQLGHGVVEHPYGSPSAFEKDVVRRTVPWLTAESISSISMTPLAELKGIITPNGLVFERYHAGVPIIDPDQHRLILHGLVERPLIFTMDDLMRYPSVSEIRFLECPANGGMEWKGAQMEALQFTHGMLSCCEWTGVPLRVLLEDAGVKPEGKWILAEGADGAHMSRSIPIEKALDDTLVVYAQNGERLRPEQGYPLRLFNPGWEGNTSIKWLRRIEVGDQPWYHREETSKYTDLLANGKARKFSFVQEANSVITNPCPENPIRHSGFIEIEGLAWSGRGRIKQVDVSFDGGVNWVPAKLKGMVLPKALTRFSLEAKWHGQPWLLQARAIDETGYVQPTLKQLREARGTNSIYHKNSIHTWKVAANGEVTNVQIT</sequence>
<protein>
    <submittedName>
        <fullName evidence="7">Sulfite dehydrogenase</fullName>
        <ecNumber evidence="7">1.8.2.1</ecNumber>
    </submittedName>
</protein>
<dbReference type="Pfam" id="PF00174">
    <property type="entry name" value="Oxidored_molyb"/>
    <property type="match status" value="1"/>
</dbReference>
<gene>
    <name evidence="7" type="primary">soxC</name>
    <name evidence="7" type="ORF">H9C73_14805</name>
</gene>
<evidence type="ECO:0000313" key="8">
    <source>
        <dbReference type="Proteomes" id="UP000810171"/>
    </source>
</evidence>
<feature type="domain" description="Oxidoreductase molybdopterin-binding" evidence="5">
    <location>
        <begin position="133"/>
        <end position="293"/>
    </location>
</feature>
<proteinExistence type="predicted"/>
<accession>A0ABS3ZE74</accession>
<organism evidence="7 8">
    <name type="scientific">Marinobacterium alkalitolerans</name>
    <dbReference type="NCBI Taxonomy" id="1542925"/>
    <lineage>
        <taxon>Bacteria</taxon>
        <taxon>Pseudomonadati</taxon>
        <taxon>Pseudomonadota</taxon>
        <taxon>Gammaproteobacteria</taxon>
        <taxon>Oceanospirillales</taxon>
        <taxon>Oceanospirillaceae</taxon>
        <taxon>Marinobacterium</taxon>
    </lineage>
</organism>
<dbReference type="Proteomes" id="UP000810171">
    <property type="component" value="Unassembled WGS sequence"/>
</dbReference>
<comment type="cofactor">
    <cofactor evidence="1">
        <name>Mo-molybdopterin</name>
        <dbReference type="ChEBI" id="CHEBI:71302"/>
    </cofactor>
</comment>
<dbReference type="InterPro" id="IPR008335">
    <property type="entry name" value="Mopterin_OxRdtase_euk"/>
</dbReference>
<dbReference type="InterPro" id="IPR036374">
    <property type="entry name" value="OxRdtase_Mopterin-bd_sf"/>
</dbReference>
<dbReference type="EMBL" id="JACVEW010000031">
    <property type="protein sequence ID" value="MBP0050001.1"/>
    <property type="molecule type" value="Genomic_DNA"/>
</dbReference>
<dbReference type="Gene3D" id="2.60.40.650">
    <property type="match status" value="1"/>
</dbReference>
<keyword evidence="8" id="KW-1185">Reference proteome</keyword>
<keyword evidence="3" id="KW-0479">Metal-binding</keyword>
<dbReference type="InterPro" id="IPR005066">
    <property type="entry name" value="MoCF_OxRdtse_dimer"/>
</dbReference>
<dbReference type="PRINTS" id="PR00407">
    <property type="entry name" value="EUMOPTERIN"/>
</dbReference>
<evidence type="ECO:0000256" key="1">
    <source>
        <dbReference type="ARBA" id="ARBA00001924"/>
    </source>
</evidence>
<dbReference type="SUPFAM" id="SSF81296">
    <property type="entry name" value="E set domains"/>
    <property type="match status" value="1"/>
</dbReference>
<dbReference type="GO" id="GO:0050310">
    <property type="term" value="F:sulfite dehydrogenase activity"/>
    <property type="evidence" value="ECO:0007669"/>
    <property type="project" value="UniProtKB-EC"/>
</dbReference>
<dbReference type="InterPro" id="IPR000572">
    <property type="entry name" value="OxRdtase_Mopterin-bd_dom"/>
</dbReference>
<name>A0ABS3ZE74_9GAMM</name>
<dbReference type="Gene3D" id="3.90.420.10">
    <property type="entry name" value="Oxidoreductase, molybdopterin-binding domain"/>
    <property type="match status" value="1"/>
</dbReference>
<dbReference type="RefSeq" id="WP_209288684.1">
    <property type="nucleotide sequence ID" value="NZ_JACVEW010000031.1"/>
</dbReference>
<keyword evidence="2" id="KW-0500">Molybdenum</keyword>
<keyword evidence="4 7" id="KW-0560">Oxidoreductase</keyword>
<evidence type="ECO:0000256" key="3">
    <source>
        <dbReference type="ARBA" id="ARBA00022723"/>
    </source>
</evidence>
<dbReference type="Pfam" id="PF03404">
    <property type="entry name" value="Mo-co_dimer"/>
    <property type="match status" value="1"/>
</dbReference>
<dbReference type="EC" id="1.8.2.1" evidence="7"/>
<evidence type="ECO:0000259" key="6">
    <source>
        <dbReference type="Pfam" id="PF03404"/>
    </source>
</evidence>
<dbReference type="InterPro" id="IPR014756">
    <property type="entry name" value="Ig_E-set"/>
</dbReference>
<dbReference type="InterPro" id="IPR030835">
    <property type="entry name" value="Sulfite_DH_SoxC"/>
</dbReference>
<evidence type="ECO:0000259" key="5">
    <source>
        <dbReference type="Pfam" id="PF00174"/>
    </source>
</evidence>
<evidence type="ECO:0000256" key="2">
    <source>
        <dbReference type="ARBA" id="ARBA00022505"/>
    </source>
</evidence>
<evidence type="ECO:0000256" key="4">
    <source>
        <dbReference type="ARBA" id="ARBA00023002"/>
    </source>
</evidence>
<dbReference type="SUPFAM" id="SSF56524">
    <property type="entry name" value="Oxidoreductase molybdopterin-binding domain"/>
    <property type="match status" value="1"/>
</dbReference>
<dbReference type="NCBIfam" id="TIGR04555">
    <property type="entry name" value="sulfite_DH_soxC"/>
    <property type="match status" value="1"/>
</dbReference>
<dbReference type="InterPro" id="IPR006311">
    <property type="entry name" value="TAT_signal"/>
</dbReference>
<evidence type="ECO:0000313" key="7">
    <source>
        <dbReference type="EMBL" id="MBP0050001.1"/>
    </source>
</evidence>
<comment type="caution">
    <text evidence="7">The sequence shown here is derived from an EMBL/GenBank/DDBJ whole genome shotgun (WGS) entry which is preliminary data.</text>
</comment>